<evidence type="ECO:0000259" key="1">
    <source>
        <dbReference type="Pfam" id="PF04422"/>
    </source>
</evidence>
<dbReference type="Proteomes" id="UP000541347">
    <property type="component" value="Unassembled WGS sequence"/>
</dbReference>
<evidence type="ECO:0000313" key="4">
    <source>
        <dbReference type="Proteomes" id="UP000541347"/>
    </source>
</evidence>
<name>A0ABW9ZEC8_9HYPH</name>
<dbReference type="Pfam" id="PF04422">
    <property type="entry name" value="FrhB_FdhB_N"/>
    <property type="match status" value="1"/>
</dbReference>
<dbReference type="PANTHER" id="PTHR31332">
    <property type="entry name" value="7-HYDROXYMETHYL CHLOROPHYLL A REDUCTASE, CHLOROPLASTIC"/>
    <property type="match status" value="1"/>
</dbReference>
<dbReference type="EMBL" id="JAABLP010000001">
    <property type="protein sequence ID" value="NBN62398.1"/>
    <property type="molecule type" value="Genomic_DNA"/>
</dbReference>
<proteinExistence type="predicted"/>
<reference evidence="3 4" key="1">
    <citation type="submission" date="2020-01" db="EMBL/GenBank/DDBJ databases">
        <authorList>
            <person name="Peng S.Y."/>
            <person name="Li J."/>
            <person name="Wang M."/>
            <person name="Wang L."/>
            <person name="Wang C.Q."/>
            <person name="Wang J.R."/>
        </authorList>
    </citation>
    <scope>NUCLEOTIDE SEQUENCE [LARGE SCALE GENOMIC DNA]</scope>
    <source>
        <strain evidence="3 4">XCT-34</strain>
    </source>
</reference>
<organism evidence="3 4">
    <name type="scientific">Pannonibacter tanglangensis</name>
    <dbReference type="NCBI Taxonomy" id="2750084"/>
    <lineage>
        <taxon>Bacteria</taxon>
        <taxon>Pseudomonadati</taxon>
        <taxon>Pseudomonadota</taxon>
        <taxon>Alphaproteobacteria</taxon>
        <taxon>Hyphomicrobiales</taxon>
        <taxon>Stappiaceae</taxon>
        <taxon>Pannonibacter</taxon>
    </lineage>
</organism>
<feature type="domain" description="Coenzyme F420 hydrogenase/dehydrogenase beta subunit N-terminal" evidence="1">
    <location>
        <begin position="53"/>
        <end position="127"/>
    </location>
</feature>
<comment type="caution">
    <text evidence="3">The sequence shown here is derived from an EMBL/GenBank/DDBJ whole genome shotgun (WGS) entry which is preliminary data.</text>
</comment>
<sequence length="372" mass="40941">MLLSPDGYLRPTGGSPALAAREATSICPGIEISHDPDTTVKYHRLWGPVVNAFTGYSTDPEFRYSGSSGGAITALCFGLLETGAISFVWNTRANPEDPIGNVTGPSRSRSDLLKAAGSRYGPSSPLAGLADALATGETFAFVGKPCDVAALRKLARMDPRIDRQIPYKLSFFCAGVPSRHGTTEVVRKLDTDLADVQSFRYRGEGWPGVARVVRHDGSTSTMSYNSSWGMILNRHLQFRCKVCPDGTGEFADIAFADAWYGSGGYPDFEEREGRSLIVSRTEVGEHLLRRMEESGYLAMVPLDIREIEAMQPYQANRKRNVPARRLALMLAGRLTPRYRRFGFVGLVLSHSWVDQLRNLVGTLRRVLAKRTS</sequence>
<feature type="domain" description="Coenzyme F420 hydrogenase/dehydrogenase beta subunit C-terminal" evidence="2">
    <location>
        <begin position="137"/>
        <end position="303"/>
    </location>
</feature>
<dbReference type="InterPro" id="IPR007525">
    <property type="entry name" value="FrhB_FdhB_C"/>
</dbReference>
<gene>
    <name evidence="3" type="ORF">GWI71_01770</name>
</gene>
<dbReference type="RefSeq" id="WP_161673316.1">
    <property type="nucleotide sequence ID" value="NZ_JAABLP010000001.1"/>
</dbReference>
<protein>
    <recommendedName>
        <fullName evidence="5">Coenzyme F420 hydrogenase subunit beta</fullName>
    </recommendedName>
</protein>
<accession>A0ABW9ZEC8</accession>
<dbReference type="Pfam" id="PF04432">
    <property type="entry name" value="FrhB_FdhB_C"/>
    <property type="match status" value="1"/>
</dbReference>
<keyword evidence="4" id="KW-1185">Reference proteome</keyword>
<dbReference type="InterPro" id="IPR007516">
    <property type="entry name" value="Co_F420_Hydgase/DH_bsu_N"/>
</dbReference>
<dbReference type="PANTHER" id="PTHR31332:SF0">
    <property type="entry name" value="7-HYDROXYMETHYL CHLOROPHYLL A REDUCTASE, CHLOROPLASTIC"/>
    <property type="match status" value="1"/>
</dbReference>
<evidence type="ECO:0008006" key="5">
    <source>
        <dbReference type="Google" id="ProtNLM"/>
    </source>
</evidence>
<evidence type="ECO:0000259" key="2">
    <source>
        <dbReference type="Pfam" id="PF04432"/>
    </source>
</evidence>
<dbReference type="InterPro" id="IPR045220">
    <property type="entry name" value="FRHB/FDHB/HCAR-like"/>
</dbReference>
<evidence type="ECO:0000313" key="3">
    <source>
        <dbReference type="EMBL" id="NBN62398.1"/>
    </source>
</evidence>